<accession>A0A518REU5</accession>
<keyword evidence="3" id="KW-1185">Reference proteome</keyword>
<dbReference type="EMBL" id="CP042239">
    <property type="protein sequence ID" value="QDX25958.1"/>
    <property type="molecule type" value="Genomic_DNA"/>
</dbReference>
<dbReference type="Pfam" id="PF11747">
    <property type="entry name" value="RebB"/>
    <property type="match status" value="1"/>
</dbReference>
<sequence length="173" mass="16331">MPDQPPEQPDDDAPGPEPADGGASGTVNSQITDAVTALNVLAAGGAPASAAAMLGLVAANTIGLGMHNAVTRQQADAAIASASITAACARMLGASLAPGVAPMTPSALVAAAEAQAQAAIALLQAQKEADGAIADEATAALARIAAAASAASPAPSPSPEKGAAPKAKAGKAQ</sequence>
<evidence type="ECO:0000313" key="2">
    <source>
        <dbReference type="EMBL" id="QDX25958.1"/>
    </source>
</evidence>
<organism evidence="2 3">
    <name type="scientific">Sphingomonas suaedae</name>
    <dbReference type="NCBI Taxonomy" id="2599297"/>
    <lineage>
        <taxon>Bacteria</taxon>
        <taxon>Pseudomonadati</taxon>
        <taxon>Pseudomonadota</taxon>
        <taxon>Alphaproteobacteria</taxon>
        <taxon>Sphingomonadales</taxon>
        <taxon>Sphingomonadaceae</taxon>
        <taxon>Sphingomonas</taxon>
    </lineage>
</organism>
<gene>
    <name evidence="2" type="ORF">FPZ54_07930</name>
</gene>
<feature type="region of interest" description="Disordered" evidence="1">
    <location>
        <begin position="1"/>
        <end position="27"/>
    </location>
</feature>
<reference evidence="2 3" key="1">
    <citation type="submission" date="2019-07" db="EMBL/GenBank/DDBJ databases">
        <title>Sphingomonas alkalisoli sp. nov., isolated from rhizosphere soil of Suaedae salsa.</title>
        <authorList>
            <person name="Zhang H."/>
            <person name="Xu L."/>
            <person name="Zhang J.-X."/>
            <person name="Sun J.-Q."/>
        </authorList>
    </citation>
    <scope>NUCLEOTIDE SEQUENCE [LARGE SCALE GENOMIC DNA]</scope>
    <source>
        <strain evidence="2 3">XS-10</strain>
    </source>
</reference>
<dbReference type="Proteomes" id="UP000318055">
    <property type="component" value="Chromosome"/>
</dbReference>
<evidence type="ECO:0000313" key="3">
    <source>
        <dbReference type="Proteomes" id="UP000318055"/>
    </source>
</evidence>
<dbReference type="KEGG" id="ssua:FPZ54_07930"/>
<feature type="region of interest" description="Disordered" evidence="1">
    <location>
        <begin position="149"/>
        <end position="173"/>
    </location>
</feature>
<evidence type="ECO:0000256" key="1">
    <source>
        <dbReference type="SAM" id="MobiDB-lite"/>
    </source>
</evidence>
<proteinExistence type="predicted"/>
<dbReference type="AlphaFoldDB" id="A0A518REU5"/>
<dbReference type="RefSeq" id="WP_145846250.1">
    <property type="nucleotide sequence ID" value="NZ_CP042239.1"/>
</dbReference>
<name>A0A518REU5_9SPHN</name>
<dbReference type="InterPro" id="IPR021070">
    <property type="entry name" value="Killing_trait_RebB"/>
</dbReference>
<protein>
    <recommendedName>
        <fullName evidence="4">Translation initiation factor 2</fullName>
    </recommendedName>
</protein>
<evidence type="ECO:0008006" key="4">
    <source>
        <dbReference type="Google" id="ProtNLM"/>
    </source>
</evidence>